<proteinExistence type="predicted"/>
<protein>
    <submittedName>
        <fullName evidence="1">Uncharacterized protein</fullName>
    </submittedName>
</protein>
<accession>A0ABY8QIS6</accession>
<evidence type="ECO:0000313" key="1">
    <source>
        <dbReference type="EMBL" id="WGW04534.1"/>
    </source>
</evidence>
<sequence>MSDEPVYTRKIIAKDELSTLVQDRVTVHTLEDLRRVSAAFDNGDFWQQLERMADDCDKILKECGYPPASDQVGFNSEGEWRYFSLDEWKKDNAGWTMTNGAHFVQTQTADFSNEWYAARIGHHIRLVLMSKDKENDPKGHIYSMIFEISRLRTEWEWRATRKEQIVSTIQRNRHLSELREKQNEAAKATVESRRALVESMLGETKLTGGALDKWIKVQLHKRHDIDVSPRTIRGDRRTLR</sequence>
<dbReference type="RefSeq" id="WP_282301169.1">
    <property type="nucleotide sequence ID" value="NZ_CP124616.1"/>
</dbReference>
<keyword evidence="2" id="KW-1185">Reference proteome</keyword>
<reference evidence="1 2" key="1">
    <citation type="submission" date="2023-05" db="EMBL/GenBank/DDBJ databases">
        <title>YMD87, complete Genome.</title>
        <authorList>
            <person name="Zhang J."/>
            <person name="Xu X."/>
        </authorList>
    </citation>
    <scope>NUCLEOTIDE SEQUENCE [LARGE SCALE GENOMIC DNA]</scope>
    <source>
        <strain evidence="1 2">YMD87</strain>
    </source>
</reference>
<gene>
    <name evidence="1" type="ORF">QF118_02995</name>
</gene>
<evidence type="ECO:0000313" key="2">
    <source>
        <dbReference type="Proteomes" id="UP001241605"/>
    </source>
</evidence>
<organism evidence="1 2">
    <name type="scientific">Tropicibacter oceani</name>
    <dbReference type="NCBI Taxonomy" id="3058420"/>
    <lineage>
        <taxon>Bacteria</taxon>
        <taxon>Pseudomonadati</taxon>
        <taxon>Pseudomonadota</taxon>
        <taxon>Alphaproteobacteria</taxon>
        <taxon>Rhodobacterales</taxon>
        <taxon>Roseobacteraceae</taxon>
        <taxon>Tropicibacter</taxon>
    </lineage>
</organism>
<dbReference type="Proteomes" id="UP001241605">
    <property type="component" value="Chromosome"/>
</dbReference>
<dbReference type="EMBL" id="CP124616">
    <property type="protein sequence ID" value="WGW04534.1"/>
    <property type="molecule type" value="Genomic_DNA"/>
</dbReference>
<name>A0ABY8QIS6_9RHOB</name>